<dbReference type="GeneID" id="75431379"/>
<evidence type="ECO:0000313" key="2">
    <source>
        <dbReference type="Proteomes" id="UP000019380"/>
    </source>
</evidence>
<comment type="caution">
    <text evidence="1">The sequence shown here is derived from an EMBL/GenBank/DDBJ whole genome shotgun (WGS) entry which is preliminary data.</text>
</comment>
<dbReference type="RefSeq" id="WP_255344231.1">
    <property type="nucleotide sequence ID" value="NZ_ADKP01000220.1"/>
</dbReference>
<accession>W6P4Y5</accession>
<evidence type="ECO:0000313" key="1">
    <source>
        <dbReference type="EMBL" id="CDM04763.1"/>
    </source>
</evidence>
<dbReference type="Proteomes" id="UP000019380">
    <property type="component" value="Unassembled WGS sequence"/>
</dbReference>
<reference evidence="1 2" key="1">
    <citation type="submission" date="2013-12" db="EMBL/GenBank/DDBJ databases">
        <title>Improved hybrid genome assemblies of Bacteroides xylanisolvens SD CC 1b and Bacteroides xylanisolvens SD CC 2a using Illumina and 454 Sequencing.</title>
        <authorList>
            <person name="Ramaraj T."/>
            <person name="Sundararajan A."/>
            <person name="Mudge J."/>
            <person name="Schilkey F.D."/>
            <person name="Delvecchio V."/>
            <person name="Donlon M."/>
            <person name="Ziemer C."/>
        </authorList>
    </citation>
    <scope>NUCLEOTIDE SEQUENCE [LARGE SCALE GENOMIC DNA]</scope>
</reference>
<gene>
    <name evidence="1" type="ORF">BN890_23490</name>
</gene>
<proteinExistence type="predicted"/>
<sequence>MNCVGETFESRIEGLCMVAFTRFPALDGGFRKKVKAVKDVVL</sequence>
<dbReference type="EMBL" id="CBXG010000027">
    <property type="protein sequence ID" value="CDM04763.1"/>
    <property type="molecule type" value="Genomic_DNA"/>
</dbReference>
<dbReference type="AlphaFoldDB" id="W6P4Y5"/>
<protein>
    <submittedName>
        <fullName evidence="1">Uncharacterized protein</fullName>
    </submittedName>
</protein>
<name>W6P4Y5_9BACE</name>
<organism evidence="1 2">
    <name type="scientific">Bacteroides xylanisolvens SD CC 1b</name>
    <dbReference type="NCBI Taxonomy" id="702447"/>
    <lineage>
        <taxon>Bacteria</taxon>
        <taxon>Pseudomonadati</taxon>
        <taxon>Bacteroidota</taxon>
        <taxon>Bacteroidia</taxon>
        <taxon>Bacteroidales</taxon>
        <taxon>Bacteroidaceae</taxon>
        <taxon>Bacteroides</taxon>
    </lineage>
</organism>